<name>A0A1L0CZ55_9ASCO</name>
<dbReference type="GO" id="GO:0006397">
    <property type="term" value="P:mRNA processing"/>
    <property type="evidence" value="ECO:0007669"/>
    <property type="project" value="UniProtKB-UniRule"/>
</dbReference>
<dbReference type="GO" id="GO:1990726">
    <property type="term" value="C:Lsm1-7-Pat1 complex"/>
    <property type="evidence" value="ECO:0007669"/>
    <property type="project" value="TreeGrafter"/>
</dbReference>
<keyword evidence="5 6" id="KW-0687">Ribonucleoprotein</keyword>
<dbReference type="GO" id="GO:1990904">
    <property type="term" value="C:ribonucleoprotein complex"/>
    <property type="evidence" value="ECO:0007669"/>
    <property type="project" value="UniProtKB-KW"/>
</dbReference>
<comment type="subunit">
    <text evidence="6">Component of the heptameric LSM1-LSM7 complex that forms a seven-membered ring structure with a donut shape.</text>
</comment>
<evidence type="ECO:0000256" key="3">
    <source>
        <dbReference type="ARBA" id="ARBA00022664"/>
    </source>
</evidence>
<evidence type="ECO:0000313" key="8">
    <source>
        <dbReference type="EMBL" id="SGZ48957.1"/>
    </source>
</evidence>
<accession>A0A1L0CZ55</accession>
<dbReference type="AlphaFoldDB" id="A0A1L0CZ55"/>
<protein>
    <recommendedName>
        <fullName evidence="6">U6 snRNA-associated Sm-like protein LSm1</fullName>
    </recommendedName>
</protein>
<keyword evidence="3 6" id="KW-0507">mRNA processing</keyword>
<dbReference type="InterPro" id="IPR001163">
    <property type="entry name" value="Sm_dom_euk/arc"/>
</dbReference>
<dbReference type="GO" id="GO:0003729">
    <property type="term" value="F:mRNA binding"/>
    <property type="evidence" value="ECO:0007669"/>
    <property type="project" value="TreeGrafter"/>
</dbReference>
<dbReference type="GO" id="GO:0000290">
    <property type="term" value="P:deadenylation-dependent decapping of nuclear-transcribed mRNA"/>
    <property type="evidence" value="ECO:0007669"/>
    <property type="project" value="TreeGrafter"/>
</dbReference>
<comment type="subcellular location">
    <subcellularLocation>
        <location evidence="6">Cytoplasm</location>
    </subcellularLocation>
    <subcellularLocation>
        <location evidence="6">Cytoplasm</location>
        <location evidence="6">P-body</location>
    </subcellularLocation>
</comment>
<dbReference type="Gene3D" id="2.30.30.100">
    <property type="match status" value="1"/>
</dbReference>
<dbReference type="PANTHER" id="PTHR15588">
    <property type="entry name" value="LSM1"/>
    <property type="match status" value="1"/>
</dbReference>
<dbReference type="InterPro" id="IPR047575">
    <property type="entry name" value="Sm"/>
</dbReference>
<proteinExistence type="inferred from homology"/>
<keyword evidence="11" id="KW-1185">Reference proteome</keyword>
<evidence type="ECO:0000256" key="6">
    <source>
        <dbReference type="RuleBase" id="RU365047"/>
    </source>
</evidence>
<evidence type="ECO:0000313" key="11">
    <source>
        <dbReference type="Proteomes" id="UP000182334"/>
    </source>
</evidence>
<organism evidence="8 11">
    <name type="scientific">Sungouiella intermedia</name>
    <dbReference type="NCBI Taxonomy" id="45354"/>
    <lineage>
        <taxon>Eukaryota</taxon>
        <taxon>Fungi</taxon>
        <taxon>Dikarya</taxon>
        <taxon>Ascomycota</taxon>
        <taxon>Saccharomycotina</taxon>
        <taxon>Pichiomycetes</taxon>
        <taxon>Metschnikowiaceae</taxon>
        <taxon>Sungouiella</taxon>
    </lineage>
</organism>
<keyword evidence="2 6" id="KW-0963">Cytoplasm</keyword>
<evidence type="ECO:0000256" key="2">
    <source>
        <dbReference type="ARBA" id="ARBA00022490"/>
    </source>
</evidence>
<evidence type="ECO:0000313" key="9">
    <source>
        <dbReference type="EMBL" id="SGZ58699.1"/>
    </source>
</evidence>
<dbReference type="CDD" id="cd01728">
    <property type="entry name" value="LSm1"/>
    <property type="match status" value="1"/>
</dbReference>
<dbReference type="Proteomes" id="UP000182334">
    <property type="component" value="Chromosome II"/>
</dbReference>
<dbReference type="InterPro" id="IPR034104">
    <property type="entry name" value="Lsm1"/>
</dbReference>
<dbReference type="FunFam" id="2.30.30.100:FF:000045">
    <property type="entry name" value="U6 snRNA-associated Sm-like protein LSm1"/>
    <property type="match status" value="1"/>
</dbReference>
<dbReference type="EMBL" id="LT635757">
    <property type="protein sequence ID" value="SGZ48957.1"/>
    <property type="molecule type" value="Genomic_DNA"/>
</dbReference>
<evidence type="ECO:0000256" key="4">
    <source>
        <dbReference type="ARBA" id="ARBA00022884"/>
    </source>
</evidence>
<dbReference type="InterPro" id="IPR010920">
    <property type="entry name" value="LSM_dom_sf"/>
</dbReference>
<keyword evidence="4 6" id="KW-0694">RNA-binding</keyword>
<dbReference type="EMBL" id="LT635770">
    <property type="protein sequence ID" value="SGZ58699.1"/>
    <property type="molecule type" value="Genomic_DNA"/>
</dbReference>
<dbReference type="PANTHER" id="PTHR15588:SF8">
    <property type="entry name" value="U6 SNRNA-ASSOCIATED SM-LIKE PROTEIN LSM1"/>
    <property type="match status" value="1"/>
</dbReference>
<dbReference type="Proteomes" id="UP000182259">
    <property type="component" value="Chromosome VII"/>
</dbReference>
<evidence type="ECO:0000256" key="5">
    <source>
        <dbReference type="ARBA" id="ARBA00023274"/>
    </source>
</evidence>
<dbReference type="SUPFAM" id="SSF50182">
    <property type="entry name" value="Sm-like ribonucleoproteins"/>
    <property type="match status" value="1"/>
</dbReference>
<dbReference type="STRING" id="45354.A0A1L0CZ55"/>
<dbReference type="Pfam" id="PF01423">
    <property type="entry name" value="LSM"/>
    <property type="match status" value="1"/>
</dbReference>
<comment type="similarity">
    <text evidence="1 6">Belongs to the snRNP Sm proteins family.</text>
</comment>
<evidence type="ECO:0000313" key="10">
    <source>
        <dbReference type="Proteomes" id="UP000182259"/>
    </source>
</evidence>
<feature type="domain" description="Sm" evidence="7">
    <location>
        <begin position="31"/>
        <end position="113"/>
    </location>
</feature>
<dbReference type="GO" id="GO:0000932">
    <property type="term" value="C:P-body"/>
    <property type="evidence" value="ECO:0007669"/>
    <property type="project" value="UniProtKB-SubCell"/>
</dbReference>
<evidence type="ECO:0000259" key="7">
    <source>
        <dbReference type="PROSITE" id="PS52002"/>
    </source>
</evidence>
<evidence type="ECO:0000256" key="1">
    <source>
        <dbReference type="ARBA" id="ARBA00006850"/>
    </source>
</evidence>
<dbReference type="InterPro" id="IPR044642">
    <property type="entry name" value="PTHR15588"/>
</dbReference>
<dbReference type="OrthoDB" id="10263346at2759"/>
<reference evidence="10 11" key="1">
    <citation type="submission" date="2016-10" db="EMBL/GenBank/DDBJ databases">
        <authorList>
            <person name="de Groot N.N."/>
        </authorList>
    </citation>
    <scope>NUCLEOTIDE SEQUENCE [LARGE SCALE GENOMIC DNA]</scope>
    <source>
        <strain evidence="8 11">CBS 141442</strain>
        <strain evidence="9 10">PYCC 4715</strain>
    </source>
</reference>
<comment type="function">
    <text evidence="6">Component of the cytoplasmic LSM1-LSM7 complex which is involved in mRNA degradation.</text>
</comment>
<dbReference type="PROSITE" id="PS52002">
    <property type="entry name" value="SM"/>
    <property type="match status" value="1"/>
</dbReference>
<gene>
    <name evidence="6" type="primary">LSM1</name>
    <name evidence="9" type="ORF">SAMEA4029009_CIC11G00000004366</name>
    <name evidence="8" type="ORF">SAMEA4029010_CIC11G00000001551</name>
</gene>
<dbReference type="SMART" id="SM00651">
    <property type="entry name" value="Sm"/>
    <property type="match status" value="1"/>
</dbReference>
<sequence length="167" mass="18893">MSASPQEQQPPVQESLGSNAEDLYLESYAFTTAAAIVGSVDRKIFVLLRDGRNVFGILRTFDQFANLVLQDTVERIYLPKVDEQAPERFAEAPKGVFMVRGENVVMLGELDIDREDDHLVNMQRVGFQEAEAELKSRQAARVADEKIKAKNYLNRGLIHDFVKSDLY</sequence>